<organism evidence="2 3">
    <name type="scientific">Streptosporangium oxazolinicum</name>
    <dbReference type="NCBI Taxonomy" id="909287"/>
    <lineage>
        <taxon>Bacteria</taxon>
        <taxon>Bacillati</taxon>
        <taxon>Actinomycetota</taxon>
        <taxon>Actinomycetes</taxon>
        <taxon>Streptosporangiales</taxon>
        <taxon>Streptosporangiaceae</taxon>
        <taxon>Streptosporangium</taxon>
    </lineage>
</organism>
<keyword evidence="3" id="KW-1185">Reference proteome</keyword>
<dbReference type="Proteomes" id="UP001501251">
    <property type="component" value="Unassembled WGS sequence"/>
</dbReference>
<dbReference type="Gene3D" id="2.40.50.140">
    <property type="entry name" value="Nucleic acid-binding proteins"/>
    <property type="match status" value="1"/>
</dbReference>
<gene>
    <name evidence="2" type="ORF">GCM10022252_39620</name>
</gene>
<sequence length="94" mass="10928">MSIEETATASGQRFGHIVDRMPLGSGHDGRQGTYVVRDIETETHHSFMYSDIVTEGFRTIRTGERVRFMVDPDDSERARYVIRLDLPDIEDYYR</sequence>
<accession>A0ABP8B026</accession>
<dbReference type="EMBL" id="BAABAQ010000006">
    <property type="protein sequence ID" value="GAA4194752.1"/>
    <property type="molecule type" value="Genomic_DNA"/>
</dbReference>
<evidence type="ECO:0000313" key="3">
    <source>
        <dbReference type="Proteomes" id="UP001501251"/>
    </source>
</evidence>
<comment type="caution">
    <text evidence="2">The sequence shown here is derived from an EMBL/GenBank/DDBJ whole genome shotgun (WGS) entry which is preliminary data.</text>
</comment>
<protein>
    <submittedName>
        <fullName evidence="2">Uncharacterized protein</fullName>
    </submittedName>
</protein>
<reference evidence="3" key="1">
    <citation type="journal article" date="2019" name="Int. J. Syst. Evol. Microbiol.">
        <title>The Global Catalogue of Microorganisms (GCM) 10K type strain sequencing project: providing services to taxonomists for standard genome sequencing and annotation.</title>
        <authorList>
            <consortium name="The Broad Institute Genomics Platform"/>
            <consortium name="The Broad Institute Genome Sequencing Center for Infectious Disease"/>
            <person name="Wu L."/>
            <person name="Ma J."/>
        </authorList>
    </citation>
    <scope>NUCLEOTIDE SEQUENCE [LARGE SCALE GENOMIC DNA]</scope>
    <source>
        <strain evidence="3">JCM 17388</strain>
    </source>
</reference>
<feature type="region of interest" description="Disordered" evidence="1">
    <location>
        <begin position="1"/>
        <end position="30"/>
    </location>
</feature>
<name>A0ABP8B026_9ACTN</name>
<dbReference type="RefSeq" id="WP_344919405.1">
    <property type="nucleotide sequence ID" value="NZ_BAABAQ010000006.1"/>
</dbReference>
<proteinExistence type="predicted"/>
<evidence type="ECO:0000313" key="2">
    <source>
        <dbReference type="EMBL" id="GAA4194752.1"/>
    </source>
</evidence>
<feature type="compositionally biased region" description="Polar residues" evidence="1">
    <location>
        <begin position="1"/>
        <end position="11"/>
    </location>
</feature>
<dbReference type="InterPro" id="IPR012340">
    <property type="entry name" value="NA-bd_OB-fold"/>
</dbReference>
<evidence type="ECO:0000256" key="1">
    <source>
        <dbReference type="SAM" id="MobiDB-lite"/>
    </source>
</evidence>